<comment type="caution">
    <text evidence="1">The sequence shown here is derived from an EMBL/GenBank/DDBJ whole genome shotgun (WGS) entry which is preliminary data.</text>
</comment>
<name>A0A8J3CJ84_9PROT</name>
<keyword evidence="2" id="KW-1185">Reference proteome</keyword>
<dbReference type="Proteomes" id="UP000634004">
    <property type="component" value="Unassembled WGS sequence"/>
</dbReference>
<proteinExistence type="predicted"/>
<protein>
    <submittedName>
        <fullName evidence="1">Uncharacterized protein</fullName>
    </submittedName>
</protein>
<reference evidence="1" key="2">
    <citation type="submission" date="2020-09" db="EMBL/GenBank/DDBJ databases">
        <authorList>
            <person name="Sun Q."/>
            <person name="Kim S."/>
        </authorList>
    </citation>
    <scope>NUCLEOTIDE SEQUENCE</scope>
    <source>
        <strain evidence="1">KCTC 32513</strain>
    </source>
</reference>
<dbReference type="EMBL" id="BMZH01000001">
    <property type="protein sequence ID" value="GHA81148.1"/>
    <property type="molecule type" value="Genomic_DNA"/>
</dbReference>
<evidence type="ECO:0000313" key="2">
    <source>
        <dbReference type="Proteomes" id="UP000634004"/>
    </source>
</evidence>
<dbReference type="AlphaFoldDB" id="A0A8J3CJ84"/>
<gene>
    <name evidence="1" type="ORF">GCM10009069_00050</name>
</gene>
<organism evidence="1 2">
    <name type="scientific">Algimonas arctica</name>
    <dbReference type="NCBI Taxonomy" id="1479486"/>
    <lineage>
        <taxon>Bacteria</taxon>
        <taxon>Pseudomonadati</taxon>
        <taxon>Pseudomonadota</taxon>
        <taxon>Alphaproteobacteria</taxon>
        <taxon>Maricaulales</taxon>
        <taxon>Robiginitomaculaceae</taxon>
        <taxon>Algimonas</taxon>
    </lineage>
</organism>
<accession>A0A8J3CJ84</accession>
<reference evidence="1" key="1">
    <citation type="journal article" date="2014" name="Int. J. Syst. Evol. Microbiol.">
        <title>Complete genome sequence of Corynebacterium casei LMG S-19264T (=DSM 44701T), isolated from a smear-ripened cheese.</title>
        <authorList>
            <consortium name="US DOE Joint Genome Institute (JGI-PGF)"/>
            <person name="Walter F."/>
            <person name="Albersmeier A."/>
            <person name="Kalinowski J."/>
            <person name="Ruckert C."/>
        </authorList>
    </citation>
    <scope>NUCLEOTIDE SEQUENCE</scope>
    <source>
        <strain evidence="1">KCTC 32513</strain>
    </source>
</reference>
<sequence>MGSSFGTEKRWLLRRSLSDVATGTPEGFGNDAKPRNNGDRKWIALKKRLLSKS</sequence>
<evidence type="ECO:0000313" key="1">
    <source>
        <dbReference type="EMBL" id="GHA81148.1"/>
    </source>
</evidence>